<accession>A0AAD7EP61</accession>
<protein>
    <submittedName>
        <fullName evidence="2">Uncharacterized protein</fullName>
    </submittedName>
</protein>
<comment type="caution">
    <text evidence="2">The sequence shown here is derived from an EMBL/GenBank/DDBJ whole genome shotgun (WGS) entry which is preliminary data.</text>
</comment>
<dbReference type="AlphaFoldDB" id="A0AAD7EP61"/>
<reference evidence="2" key="1">
    <citation type="submission" date="2023-03" db="EMBL/GenBank/DDBJ databases">
        <title>Massive genome expansion in bonnet fungi (Mycena s.s.) driven by repeated elements and novel gene families across ecological guilds.</title>
        <authorList>
            <consortium name="Lawrence Berkeley National Laboratory"/>
            <person name="Harder C.B."/>
            <person name="Miyauchi S."/>
            <person name="Viragh M."/>
            <person name="Kuo A."/>
            <person name="Thoen E."/>
            <person name="Andreopoulos B."/>
            <person name="Lu D."/>
            <person name="Skrede I."/>
            <person name="Drula E."/>
            <person name="Henrissat B."/>
            <person name="Morin E."/>
            <person name="Kohler A."/>
            <person name="Barry K."/>
            <person name="LaButti K."/>
            <person name="Morin E."/>
            <person name="Salamov A."/>
            <person name="Lipzen A."/>
            <person name="Mereny Z."/>
            <person name="Hegedus B."/>
            <person name="Baldrian P."/>
            <person name="Stursova M."/>
            <person name="Weitz H."/>
            <person name="Taylor A."/>
            <person name="Grigoriev I.V."/>
            <person name="Nagy L.G."/>
            <person name="Martin F."/>
            <person name="Kauserud H."/>
        </authorList>
    </citation>
    <scope>NUCLEOTIDE SEQUENCE</scope>
    <source>
        <strain evidence="2">CBHHK002</strain>
    </source>
</reference>
<name>A0AAD7EP61_9AGAR</name>
<organism evidence="2 3">
    <name type="scientific">Mycena albidolilacea</name>
    <dbReference type="NCBI Taxonomy" id="1033008"/>
    <lineage>
        <taxon>Eukaryota</taxon>
        <taxon>Fungi</taxon>
        <taxon>Dikarya</taxon>
        <taxon>Basidiomycota</taxon>
        <taxon>Agaricomycotina</taxon>
        <taxon>Agaricomycetes</taxon>
        <taxon>Agaricomycetidae</taxon>
        <taxon>Agaricales</taxon>
        <taxon>Marasmiineae</taxon>
        <taxon>Mycenaceae</taxon>
        <taxon>Mycena</taxon>
    </lineage>
</organism>
<evidence type="ECO:0000313" key="3">
    <source>
        <dbReference type="Proteomes" id="UP001218218"/>
    </source>
</evidence>
<dbReference type="EMBL" id="JARIHO010000025">
    <property type="protein sequence ID" value="KAJ7342308.1"/>
    <property type="molecule type" value="Genomic_DNA"/>
</dbReference>
<feature type="region of interest" description="Disordered" evidence="1">
    <location>
        <begin position="1"/>
        <end position="28"/>
    </location>
</feature>
<sequence length="248" mass="27778">MPQPSTPADCSLGKASMTSPHSRCPRAPMRTMNTVTLRDDQMQFYSYWPKSVRTHPSYLCTGGMQEPSGHVMGGGRWGGIEAPNLPSFLLSPFSVRARVQTLTALRHCTKRSCAFPLAHETHRPHLNPSMLSCKAPHPLIHRLHLAAHDPHPLVTLKLGFAGCYWDLETRGTRDDVRTGWAADGRRRERLPLPRAYDKYYDDDLGASTRHSCMPSAHTEFCANGLPPKLLWARATLVVYVTPHPRHIS</sequence>
<keyword evidence="3" id="KW-1185">Reference proteome</keyword>
<gene>
    <name evidence="2" type="ORF">DFH08DRAFT_1011749</name>
</gene>
<evidence type="ECO:0000313" key="2">
    <source>
        <dbReference type="EMBL" id="KAJ7342308.1"/>
    </source>
</evidence>
<proteinExistence type="predicted"/>
<dbReference type="Proteomes" id="UP001218218">
    <property type="component" value="Unassembled WGS sequence"/>
</dbReference>
<evidence type="ECO:0000256" key="1">
    <source>
        <dbReference type="SAM" id="MobiDB-lite"/>
    </source>
</evidence>